<dbReference type="PANTHER" id="PTHR47657">
    <property type="entry name" value="STEROL REGULATORY ELEMENT-BINDING PROTEIN ECM22"/>
    <property type="match status" value="1"/>
</dbReference>
<feature type="compositionally biased region" description="Basic and acidic residues" evidence="2">
    <location>
        <begin position="405"/>
        <end position="415"/>
    </location>
</feature>
<feature type="region of interest" description="Disordered" evidence="2">
    <location>
        <begin position="372"/>
        <end position="426"/>
    </location>
</feature>
<dbReference type="GeneID" id="27662959"/>
<evidence type="ECO:0000313" key="5">
    <source>
        <dbReference type="Proteomes" id="UP000033710"/>
    </source>
</evidence>
<evidence type="ECO:0000256" key="2">
    <source>
        <dbReference type="SAM" id="MobiDB-lite"/>
    </source>
</evidence>
<name>A0A0F2LY21_SPOSC</name>
<feature type="compositionally biased region" description="Low complexity" evidence="2">
    <location>
        <begin position="372"/>
        <end position="387"/>
    </location>
</feature>
<dbReference type="InterPro" id="IPR052400">
    <property type="entry name" value="Zn2-C6_fungal_TF"/>
</dbReference>
<proteinExistence type="predicted"/>
<dbReference type="AlphaFoldDB" id="A0A0F2LY21"/>
<keyword evidence="1" id="KW-0539">Nucleus</keyword>
<reference evidence="4 5" key="1">
    <citation type="journal article" date="2014" name="BMC Genomics">
        <title>Comparative genomics of the major fungal agents of human and animal Sporotrichosis: Sporothrix schenckii and Sporothrix brasiliensis.</title>
        <authorList>
            <person name="Teixeira M.M."/>
            <person name="de Almeida L.G."/>
            <person name="Kubitschek-Barreira P."/>
            <person name="Alves F.L."/>
            <person name="Kioshima E.S."/>
            <person name="Abadio A.K."/>
            <person name="Fernandes L."/>
            <person name="Derengowski L.S."/>
            <person name="Ferreira K.S."/>
            <person name="Souza R.C."/>
            <person name="Ruiz J.C."/>
            <person name="de Andrade N.C."/>
            <person name="Paes H.C."/>
            <person name="Nicola A.M."/>
            <person name="Albuquerque P."/>
            <person name="Gerber A.L."/>
            <person name="Martins V.P."/>
            <person name="Peconick L.D."/>
            <person name="Neto A.V."/>
            <person name="Chaucanez C.B."/>
            <person name="Silva P.A."/>
            <person name="Cunha O.L."/>
            <person name="de Oliveira F.F."/>
            <person name="dos Santos T.C."/>
            <person name="Barros A.L."/>
            <person name="Soares M.A."/>
            <person name="de Oliveira L.M."/>
            <person name="Marini M.M."/>
            <person name="Villalobos-Duno H."/>
            <person name="Cunha M.M."/>
            <person name="de Hoog S."/>
            <person name="da Silveira J.F."/>
            <person name="Henrissat B."/>
            <person name="Nino-Vega G.A."/>
            <person name="Cisalpino P.S."/>
            <person name="Mora-Montes H.M."/>
            <person name="Almeida S.R."/>
            <person name="Stajich J.E."/>
            <person name="Lopes-Bezerra L.M."/>
            <person name="Vasconcelos A.T."/>
            <person name="Felipe M.S."/>
        </authorList>
    </citation>
    <scope>NUCLEOTIDE SEQUENCE [LARGE SCALE GENOMIC DNA]</scope>
    <source>
        <strain evidence="4 5">1099-18</strain>
    </source>
</reference>
<sequence>MPPRRSHKKSRAGCRRCKSRKIKPQCDEIRPRCYNCEKHGVQCDFEFPNAASDIAHTPRTSYASTPGATPAAATPAGSFAVPATPSIPSIKANAAAIARLGPPPSVSPTIASPTSLALAPPASASAAARLLEMRLLHHYTTETSKTLSCQNPSAEQIWRDNVPRVAFAAASGSVNAASNHLTDAVLAVAALHLRSEFPQDRELIRASHAYMGSSLSEYNRLLQQGITASNAEALFLNSTLIAFQSTATRIFSKDEQPSASAHHANGQPPARDPYSLSHMSIGVSSGNYGLPMSWFHAFQGVKAITAASWPWLRRSNVVLPIINAQPALHLDIASAKDGFFGHLLDGVDEELAAVASASGANKSNSSAAANECHVASSAANDPSSSRSDQGAHRHHSPSCVCTSNSERDAELEHQHPHPAGSPTTNSHQIANILRDSVHVADDPDESARTRHAYQHAVAVLNWAHGMRNNGACLAFPATVSRRFVELLSSRTPRALTILACFFAMLKTLDSVWWLHGMARREVLGVVSMFNSDAVPVDVERRWWPHMQWAVRVALYHDDNHPSDYVPTEVWGASWHDTEDGTNGGGADTDDAAGLVSSGAGAGAGAGAAAGPESYVHHIDMITETINNGGVPSELNEFNFASL</sequence>
<dbReference type="GO" id="GO:0000981">
    <property type="term" value="F:DNA-binding transcription factor activity, RNA polymerase II-specific"/>
    <property type="evidence" value="ECO:0007669"/>
    <property type="project" value="InterPro"/>
</dbReference>
<comment type="caution">
    <text evidence="4">The sequence shown here is derived from an EMBL/GenBank/DDBJ whole genome shotgun (WGS) entry which is preliminary data.</text>
</comment>
<accession>A0A0F2LY21</accession>
<reference evidence="4 5" key="2">
    <citation type="journal article" date="2015" name="Eukaryot. Cell">
        <title>Asexual propagation of a virulent clone complex in a human and feline outbreak of sporotrichosis.</title>
        <authorList>
            <person name="Teixeira Mde M."/>
            <person name="Rodrigues A.M."/>
            <person name="Tsui C.K."/>
            <person name="de Almeida L.G."/>
            <person name="Van Diepeningen A.D."/>
            <person name="van den Ende B.G."/>
            <person name="Fernandes G.F."/>
            <person name="Kano R."/>
            <person name="Hamelin R.C."/>
            <person name="Lopes-Bezerra L.M."/>
            <person name="Vasconcelos A.T."/>
            <person name="de Hoog S."/>
            <person name="de Camargo Z.P."/>
            <person name="Felipe M.S."/>
        </authorList>
    </citation>
    <scope>NUCLEOTIDE SEQUENCE [LARGE SCALE GENOMIC DNA]</scope>
    <source>
        <strain evidence="4 5">1099-18</strain>
    </source>
</reference>
<dbReference type="EMBL" id="AXCR01000011">
    <property type="protein sequence ID" value="KJR81739.1"/>
    <property type="molecule type" value="Genomic_DNA"/>
</dbReference>
<organism evidence="4 5">
    <name type="scientific">Sporothrix schenckii 1099-18</name>
    <dbReference type="NCBI Taxonomy" id="1397361"/>
    <lineage>
        <taxon>Eukaryota</taxon>
        <taxon>Fungi</taxon>
        <taxon>Dikarya</taxon>
        <taxon>Ascomycota</taxon>
        <taxon>Pezizomycotina</taxon>
        <taxon>Sordariomycetes</taxon>
        <taxon>Sordariomycetidae</taxon>
        <taxon>Ophiostomatales</taxon>
        <taxon>Ophiostomataceae</taxon>
        <taxon>Sporothrix</taxon>
    </lineage>
</organism>
<dbReference type="GO" id="GO:0008270">
    <property type="term" value="F:zinc ion binding"/>
    <property type="evidence" value="ECO:0007669"/>
    <property type="project" value="InterPro"/>
</dbReference>
<dbReference type="Pfam" id="PF11951">
    <property type="entry name" value="Fungal_trans_2"/>
    <property type="match status" value="1"/>
</dbReference>
<dbReference type="RefSeq" id="XP_016584415.1">
    <property type="nucleotide sequence ID" value="XM_016727682.1"/>
</dbReference>
<dbReference type="KEGG" id="ssck:SPSK_00734"/>
<dbReference type="VEuPathDB" id="FungiDB:SPSK_00734"/>
<dbReference type="Proteomes" id="UP000033710">
    <property type="component" value="Unassembled WGS sequence"/>
</dbReference>
<dbReference type="PANTHER" id="PTHR47657:SF14">
    <property type="entry name" value="ZN(2)-C6 FUNGAL-TYPE DOMAIN-CONTAINING PROTEIN"/>
    <property type="match status" value="1"/>
</dbReference>
<dbReference type="Pfam" id="PF00172">
    <property type="entry name" value="Zn_clus"/>
    <property type="match status" value="1"/>
</dbReference>
<evidence type="ECO:0000256" key="1">
    <source>
        <dbReference type="ARBA" id="ARBA00023242"/>
    </source>
</evidence>
<dbReference type="OrthoDB" id="3031538at2759"/>
<evidence type="ECO:0000259" key="3">
    <source>
        <dbReference type="SMART" id="SM00066"/>
    </source>
</evidence>
<dbReference type="InterPro" id="IPR036864">
    <property type="entry name" value="Zn2-C6_fun-type_DNA-bd_sf"/>
</dbReference>
<feature type="domain" description="Zn(2)-C6 fungal-type" evidence="3">
    <location>
        <begin position="8"/>
        <end position="54"/>
    </location>
</feature>
<dbReference type="SUPFAM" id="SSF57701">
    <property type="entry name" value="Zn2/Cys6 DNA-binding domain"/>
    <property type="match status" value="1"/>
</dbReference>
<evidence type="ECO:0000313" key="4">
    <source>
        <dbReference type="EMBL" id="KJR81739.1"/>
    </source>
</evidence>
<dbReference type="SMART" id="SM00066">
    <property type="entry name" value="GAL4"/>
    <property type="match status" value="1"/>
</dbReference>
<protein>
    <submittedName>
        <fullName evidence="4">C6 zinc finger domain containing protein</fullName>
    </submittedName>
</protein>
<gene>
    <name evidence="4" type="ORF">SPSK_00734</name>
</gene>
<dbReference type="Gene3D" id="4.10.240.10">
    <property type="entry name" value="Zn(2)-C6 fungal-type DNA-binding domain"/>
    <property type="match status" value="1"/>
</dbReference>
<dbReference type="InterPro" id="IPR001138">
    <property type="entry name" value="Zn2Cys6_DnaBD"/>
</dbReference>
<dbReference type="CDD" id="cd00067">
    <property type="entry name" value="GAL4"/>
    <property type="match status" value="1"/>
</dbReference>
<dbReference type="InterPro" id="IPR021858">
    <property type="entry name" value="Fun_TF"/>
</dbReference>